<dbReference type="AlphaFoldDB" id="A0A1B7SFM1"/>
<organism evidence="1 2">
    <name type="scientific">Ogataea polymorpha</name>
    <dbReference type="NCBI Taxonomy" id="460523"/>
    <lineage>
        <taxon>Eukaryota</taxon>
        <taxon>Fungi</taxon>
        <taxon>Dikarya</taxon>
        <taxon>Ascomycota</taxon>
        <taxon>Saccharomycotina</taxon>
        <taxon>Pichiomycetes</taxon>
        <taxon>Pichiales</taxon>
        <taxon>Pichiaceae</taxon>
        <taxon>Ogataea</taxon>
    </lineage>
</organism>
<sequence length="383" mass="44867">MSTQTDARIASLANESQQQGHPITLADVDDQLRSLQHHQLPSVSSQQYYGQQYYPYIPENQLDAETRADGGSGSQKRARTPSSPDMVKKCSRCRVKRLNEDPEMLVRYQTCVNCRNKRKVKEKKVRSLSKLPNLSDDWAQYQHKVSLNTQIDLYQHNYRNYTDKELFPRYRREELTEEIVKEMSELVVNHYIAPLQMLTGFKFAIRDHHKPNLADPNPNKSKKITWMYICSQDKYRQRKSRSENKRQVVNKLKTEECDSKITLNYDLVTGVVQLSYNHKHHSPLNCKKDGSEELQFQLGDVQNRRKYHELQPKESDVNELSKLLKQEPLDTNEIVELATRAAQTDAGSQQGQEQLYDIALLQQHQQLQYHQYRGDENVDEMLR</sequence>
<evidence type="ECO:0000313" key="1">
    <source>
        <dbReference type="EMBL" id="KAH3665296.1"/>
    </source>
</evidence>
<gene>
    <name evidence="1" type="ORF">OGATHE_004112</name>
</gene>
<name>A0A1B7SFM1_9ASCO</name>
<proteinExistence type="predicted"/>
<dbReference type="Proteomes" id="UP000788993">
    <property type="component" value="Unassembled WGS sequence"/>
</dbReference>
<keyword evidence="2" id="KW-1185">Reference proteome</keyword>
<reference evidence="1" key="1">
    <citation type="journal article" date="2021" name="Open Biol.">
        <title>Shared evolutionary footprints suggest mitochondrial oxidative damage underlies multiple complex I losses in fungi.</title>
        <authorList>
            <person name="Schikora-Tamarit M.A."/>
            <person name="Marcet-Houben M."/>
            <person name="Nosek J."/>
            <person name="Gabaldon T."/>
        </authorList>
    </citation>
    <scope>NUCLEOTIDE SEQUENCE</scope>
    <source>
        <strain evidence="1">NCAIM Y.01608</strain>
    </source>
</reference>
<comment type="caution">
    <text evidence="1">The sequence shown here is derived from an EMBL/GenBank/DDBJ whole genome shotgun (WGS) entry which is preliminary data.</text>
</comment>
<reference evidence="1" key="2">
    <citation type="submission" date="2021-01" db="EMBL/GenBank/DDBJ databases">
        <authorList>
            <person name="Schikora-Tamarit M.A."/>
        </authorList>
    </citation>
    <scope>NUCLEOTIDE SEQUENCE</scope>
    <source>
        <strain evidence="1">NCAIM Y.01608</strain>
    </source>
</reference>
<dbReference type="RefSeq" id="XP_018210241.1">
    <property type="nucleotide sequence ID" value="XM_018356330.1"/>
</dbReference>
<accession>A0A1B7SFM1</accession>
<evidence type="ECO:0000313" key="2">
    <source>
        <dbReference type="Proteomes" id="UP000788993"/>
    </source>
</evidence>
<protein>
    <submittedName>
        <fullName evidence="1">Uncharacterized protein</fullName>
    </submittedName>
</protein>
<dbReference type="EMBL" id="JAEUBD010001178">
    <property type="protein sequence ID" value="KAH3665296.1"/>
    <property type="molecule type" value="Genomic_DNA"/>
</dbReference>